<dbReference type="PANTHER" id="PTHR47843:SF5">
    <property type="entry name" value="BTB_POZ DOMAIN PROTEIN"/>
    <property type="match status" value="1"/>
</dbReference>
<dbReference type="OrthoDB" id="6359816at2759"/>
<dbReference type="SMART" id="SM00225">
    <property type="entry name" value="BTB"/>
    <property type="match status" value="1"/>
</dbReference>
<dbReference type="Proteomes" id="UP000800092">
    <property type="component" value="Unassembled WGS sequence"/>
</dbReference>
<proteinExistence type="predicted"/>
<evidence type="ECO:0000313" key="2">
    <source>
        <dbReference type="EMBL" id="KAF2232169.1"/>
    </source>
</evidence>
<sequence length="254" mass="28997">MAKDNFLASLRSLFNRPEYSDFTVTCNGRKWNVHKLVLCTQSNFFAKACHGAFKEAESGDVDLKDDPDIVNAMIEFFYTFEYNDKEVPDDERMPFAIRAFIIADKHDIEPLKEHAANRFRVLTEKAPCGDSFSRSVKLIYENTLDTGTHESKLRSIAVDCVWDRYRELMANDEGFKQVLDSVAGFGSDLVASQMRECSGFRPSSKRFQCHCVTCGFTFDIQTRSHASLAPIPMSQEDWACPHCGRRDLEDYGSY</sequence>
<evidence type="ECO:0000259" key="1">
    <source>
        <dbReference type="PROSITE" id="PS50097"/>
    </source>
</evidence>
<keyword evidence="3" id="KW-1185">Reference proteome</keyword>
<dbReference type="Pfam" id="PF00651">
    <property type="entry name" value="BTB"/>
    <property type="match status" value="1"/>
</dbReference>
<dbReference type="AlphaFoldDB" id="A0A6A6H2P7"/>
<gene>
    <name evidence="2" type="ORF">EV356DRAFT_568953</name>
</gene>
<accession>A0A6A6H2P7</accession>
<organism evidence="2 3">
    <name type="scientific">Viridothelium virens</name>
    <name type="common">Speckled blister lichen</name>
    <name type="synonym">Trypethelium virens</name>
    <dbReference type="NCBI Taxonomy" id="1048519"/>
    <lineage>
        <taxon>Eukaryota</taxon>
        <taxon>Fungi</taxon>
        <taxon>Dikarya</taxon>
        <taxon>Ascomycota</taxon>
        <taxon>Pezizomycotina</taxon>
        <taxon>Dothideomycetes</taxon>
        <taxon>Dothideomycetes incertae sedis</taxon>
        <taxon>Trypetheliales</taxon>
        <taxon>Trypetheliaceae</taxon>
        <taxon>Viridothelium</taxon>
    </lineage>
</organism>
<dbReference type="PANTHER" id="PTHR47843">
    <property type="entry name" value="BTB DOMAIN-CONTAINING PROTEIN-RELATED"/>
    <property type="match status" value="1"/>
</dbReference>
<dbReference type="InterPro" id="IPR000210">
    <property type="entry name" value="BTB/POZ_dom"/>
</dbReference>
<dbReference type="InterPro" id="IPR011333">
    <property type="entry name" value="SKP1/BTB/POZ_sf"/>
</dbReference>
<dbReference type="PROSITE" id="PS50097">
    <property type="entry name" value="BTB"/>
    <property type="match status" value="1"/>
</dbReference>
<dbReference type="Gene3D" id="3.30.710.10">
    <property type="entry name" value="Potassium Channel Kv1.1, Chain A"/>
    <property type="match status" value="1"/>
</dbReference>
<dbReference type="CDD" id="cd18186">
    <property type="entry name" value="BTB_POZ_ZBTB_KLHL-like"/>
    <property type="match status" value="1"/>
</dbReference>
<name>A0A6A6H2P7_VIRVR</name>
<evidence type="ECO:0000313" key="3">
    <source>
        <dbReference type="Proteomes" id="UP000800092"/>
    </source>
</evidence>
<feature type="domain" description="BTB" evidence="1">
    <location>
        <begin position="20"/>
        <end position="86"/>
    </location>
</feature>
<reference evidence="2" key="1">
    <citation type="journal article" date="2020" name="Stud. Mycol.">
        <title>101 Dothideomycetes genomes: a test case for predicting lifestyles and emergence of pathogens.</title>
        <authorList>
            <person name="Haridas S."/>
            <person name="Albert R."/>
            <person name="Binder M."/>
            <person name="Bloem J."/>
            <person name="Labutti K."/>
            <person name="Salamov A."/>
            <person name="Andreopoulos B."/>
            <person name="Baker S."/>
            <person name="Barry K."/>
            <person name="Bills G."/>
            <person name="Bluhm B."/>
            <person name="Cannon C."/>
            <person name="Castanera R."/>
            <person name="Culley D."/>
            <person name="Daum C."/>
            <person name="Ezra D."/>
            <person name="Gonzalez J."/>
            <person name="Henrissat B."/>
            <person name="Kuo A."/>
            <person name="Liang C."/>
            <person name="Lipzen A."/>
            <person name="Lutzoni F."/>
            <person name="Magnuson J."/>
            <person name="Mondo S."/>
            <person name="Nolan M."/>
            <person name="Ohm R."/>
            <person name="Pangilinan J."/>
            <person name="Park H.-J."/>
            <person name="Ramirez L."/>
            <person name="Alfaro M."/>
            <person name="Sun H."/>
            <person name="Tritt A."/>
            <person name="Yoshinaga Y."/>
            <person name="Zwiers L.-H."/>
            <person name="Turgeon B."/>
            <person name="Goodwin S."/>
            <person name="Spatafora J."/>
            <person name="Crous P."/>
            <person name="Grigoriev I."/>
        </authorList>
    </citation>
    <scope>NUCLEOTIDE SEQUENCE</scope>
    <source>
        <strain evidence="2">Tuck. ex Michener</strain>
    </source>
</reference>
<dbReference type="SUPFAM" id="SSF54695">
    <property type="entry name" value="POZ domain"/>
    <property type="match status" value="1"/>
</dbReference>
<dbReference type="EMBL" id="ML991818">
    <property type="protein sequence ID" value="KAF2232169.1"/>
    <property type="molecule type" value="Genomic_DNA"/>
</dbReference>
<protein>
    <recommendedName>
        <fullName evidence="1">BTB domain-containing protein</fullName>
    </recommendedName>
</protein>